<evidence type="ECO:0000313" key="2">
    <source>
        <dbReference type="Proteomes" id="UP001153954"/>
    </source>
</evidence>
<sequence length="79" mass="8893">MEKNEVRVVIKYLCLKKMSTKEIYGDLETLGDSALPYFTVSGGVRSSNWAERRLKTNIAPSVHPHLAPRIISEKSNKSC</sequence>
<comment type="caution">
    <text evidence="1">The sequence shown here is derived from an EMBL/GenBank/DDBJ whole genome shotgun (WGS) entry which is preliminary data.</text>
</comment>
<keyword evidence="2" id="KW-1185">Reference proteome</keyword>
<protein>
    <submittedName>
        <fullName evidence="1">Uncharacterized protein</fullName>
    </submittedName>
</protein>
<name>A0AAU9UYH4_EUPED</name>
<dbReference type="AlphaFoldDB" id="A0AAU9UYH4"/>
<accession>A0AAU9UYH4</accession>
<reference evidence="1" key="1">
    <citation type="submission" date="2022-03" db="EMBL/GenBank/DDBJ databases">
        <authorList>
            <person name="Tunstrom K."/>
        </authorList>
    </citation>
    <scope>NUCLEOTIDE SEQUENCE</scope>
</reference>
<proteinExistence type="predicted"/>
<dbReference type="Proteomes" id="UP001153954">
    <property type="component" value="Unassembled WGS sequence"/>
</dbReference>
<gene>
    <name evidence="1" type="ORF">EEDITHA_LOCUS18509</name>
</gene>
<organism evidence="1 2">
    <name type="scientific">Euphydryas editha</name>
    <name type="common">Edith's checkerspot</name>
    <dbReference type="NCBI Taxonomy" id="104508"/>
    <lineage>
        <taxon>Eukaryota</taxon>
        <taxon>Metazoa</taxon>
        <taxon>Ecdysozoa</taxon>
        <taxon>Arthropoda</taxon>
        <taxon>Hexapoda</taxon>
        <taxon>Insecta</taxon>
        <taxon>Pterygota</taxon>
        <taxon>Neoptera</taxon>
        <taxon>Endopterygota</taxon>
        <taxon>Lepidoptera</taxon>
        <taxon>Glossata</taxon>
        <taxon>Ditrysia</taxon>
        <taxon>Papilionoidea</taxon>
        <taxon>Nymphalidae</taxon>
        <taxon>Nymphalinae</taxon>
        <taxon>Euphydryas</taxon>
    </lineage>
</organism>
<dbReference type="EMBL" id="CAKOGL010000027">
    <property type="protein sequence ID" value="CAH2104081.1"/>
    <property type="molecule type" value="Genomic_DNA"/>
</dbReference>
<evidence type="ECO:0000313" key="1">
    <source>
        <dbReference type="EMBL" id="CAH2104081.1"/>
    </source>
</evidence>